<dbReference type="AlphaFoldDB" id="A0A1F6MQU7"/>
<comment type="caution">
    <text evidence="3">The sequence shown here is derived from an EMBL/GenBank/DDBJ whole genome shotgun (WGS) entry which is preliminary data.</text>
</comment>
<feature type="domain" description="HTH cro/C1-type" evidence="2">
    <location>
        <begin position="42"/>
        <end position="96"/>
    </location>
</feature>
<evidence type="ECO:0000313" key="4">
    <source>
        <dbReference type="Proteomes" id="UP000178347"/>
    </source>
</evidence>
<dbReference type="STRING" id="1798692.A3G00_01315"/>
<dbReference type="SMART" id="SM00530">
    <property type="entry name" value="HTH_XRE"/>
    <property type="match status" value="1"/>
</dbReference>
<dbReference type="GO" id="GO:0003677">
    <property type="term" value="F:DNA binding"/>
    <property type="evidence" value="ECO:0007669"/>
    <property type="project" value="UniProtKB-KW"/>
</dbReference>
<dbReference type="SUPFAM" id="SSF47413">
    <property type="entry name" value="lambda repressor-like DNA-binding domains"/>
    <property type="match status" value="1"/>
</dbReference>
<evidence type="ECO:0000259" key="2">
    <source>
        <dbReference type="PROSITE" id="PS50943"/>
    </source>
</evidence>
<evidence type="ECO:0000313" key="3">
    <source>
        <dbReference type="EMBL" id="OGH74045.1"/>
    </source>
</evidence>
<reference evidence="3 4" key="1">
    <citation type="journal article" date="2016" name="Nat. Commun.">
        <title>Thousands of microbial genomes shed light on interconnected biogeochemical processes in an aquifer system.</title>
        <authorList>
            <person name="Anantharaman K."/>
            <person name="Brown C.T."/>
            <person name="Hug L.A."/>
            <person name="Sharon I."/>
            <person name="Castelle C.J."/>
            <person name="Probst A.J."/>
            <person name="Thomas B.C."/>
            <person name="Singh A."/>
            <person name="Wilkins M.J."/>
            <person name="Karaoz U."/>
            <person name="Brodie E.L."/>
            <person name="Williams K.H."/>
            <person name="Hubbard S.S."/>
            <person name="Banfield J.F."/>
        </authorList>
    </citation>
    <scope>NUCLEOTIDE SEQUENCE [LARGE SCALE GENOMIC DNA]</scope>
</reference>
<accession>A0A1F6MQU7</accession>
<keyword evidence="1" id="KW-0238">DNA-binding</keyword>
<dbReference type="PROSITE" id="PS50943">
    <property type="entry name" value="HTH_CROC1"/>
    <property type="match status" value="1"/>
</dbReference>
<dbReference type="PANTHER" id="PTHR46558">
    <property type="entry name" value="TRACRIPTIONAL REGULATORY PROTEIN-RELATED-RELATED"/>
    <property type="match status" value="1"/>
</dbReference>
<dbReference type="Gene3D" id="1.10.260.40">
    <property type="entry name" value="lambda repressor-like DNA-binding domains"/>
    <property type="match status" value="1"/>
</dbReference>
<sequence length="98" mass="11411">MNNKRIGKATDWQDWLKEELKNPEFKRYYDEFGKQLEISYQLLQMRKRAKMSQGQLAKKIGTTQSNVARMEAGNQNFTISMLTRIAEAFGKDLNVSFG</sequence>
<protein>
    <recommendedName>
        <fullName evidence="2">HTH cro/C1-type domain-containing protein</fullName>
    </recommendedName>
</protein>
<dbReference type="CDD" id="cd00093">
    <property type="entry name" value="HTH_XRE"/>
    <property type="match status" value="1"/>
</dbReference>
<proteinExistence type="predicted"/>
<dbReference type="InterPro" id="IPR010982">
    <property type="entry name" value="Lambda_DNA-bd_dom_sf"/>
</dbReference>
<dbReference type="PANTHER" id="PTHR46558:SF4">
    <property type="entry name" value="DNA-BIDING PHAGE PROTEIN"/>
    <property type="match status" value="1"/>
</dbReference>
<dbReference type="Proteomes" id="UP000178347">
    <property type="component" value="Unassembled WGS sequence"/>
</dbReference>
<dbReference type="InterPro" id="IPR001387">
    <property type="entry name" value="Cro/C1-type_HTH"/>
</dbReference>
<dbReference type="Pfam" id="PF01381">
    <property type="entry name" value="HTH_3"/>
    <property type="match status" value="1"/>
</dbReference>
<dbReference type="EMBL" id="MFQN01000030">
    <property type="protein sequence ID" value="OGH74045.1"/>
    <property type="molecule type" value="Genomic_DNA"/>
</dbReference>
<gene>
    <name evidence="3" type="ORF">A3G00_01315</name>
</gene>
<evidence type="ECO:0000256" key="1">
    <source>
        <dbReference type="ARBA" id="ARBA00023125"/>
    </source>
</evidence>
<organism evidence="3 4">
    <name type="scientific">Candidatus Magasanikbacteria bacterium RIFCSPLOWO2_12_FULL_43_12</name>
    <dbReference type="NCBI Taxonomy" id="1798692"/>
    <lineage>
        <taxon>Bacteria</taxon>
        <taxon>Candidatus Magasanikiibacteriota</taxon>
    </lineage>
</organism>
<name>A0A1F6MQU7_9BACT</name>